<reference evidence="2 3" key="1">
    <citation type="submission" date="2019-06" db="EMBL/GenBank/DDBJ databases">
        <title>Aeromicrobium sp. nov., isolated from a maize field.</title>
        <authorList>
            <person name="Lin S.-Y."/>
            <person name="Tsai C.-F."/>
            <person name="Young C.-C."/>
        </authorList>
    </citation>
    <scope>NUCLEOTIDE SEQUENCE [LARGE SCALE GENOMIC DNA]</scope>
    <source>
        <strain evidence="2 3">CC-CFT486</strain>
    </source>
</reference>
<dbReference type="AlphaFoldDB" id="A0A5C8NFC4"/>
<evidence type="ECO:0000256" key="1">
    <source>
        <dbReference type="SAM" id="MobiDB-lite"/>
    </source>
</evidence>
<evidence type="ECO:0000313" key="3">
    <source>
        <dbReference type="Proteomes" id="UP000321571"/>
    </source>
</evidence>
<name>A0A5C8NFC4_9ACTN</name>
<keyword evidence="3" id="KW-1185">Reference proteome</keyword>
<comment type="caution">
    <text evidence="2">The sequence shown here is derived from an EMBL/GenBank/DDBJ whole genome shotgun (WGS) entry which is preliminary data.</text>
</comment>
<accession>A0A5C8NFC4</accession>
<sequence>MTNDLTVTVALPPRGREEATLRVAAEHHPSVLRIVAAVPAPNFHEPHPLDRFLLRRGRALERLADVARLACGFVGPETRVECELIRGSLSSLAGRRTDPHDVLLVPARESSDPAVWKSSRSTGLERLAPPPRPMVAAG</sequence>
<dbReference type="EMBL" id="VDUX01000007">
    <property type="protein sequence ID" value="TXL57499.1"/>
    <property type="molecule type" value="Genomic_DNA"/>
</dbReference>
<evidence type="ECO:0000313" key="2">
    <source>
        <dbReference type="EMBL" id="TXL57499.1"/>
    </source>
</evidence>
<feature type="region of interest" description="Disordered" evidence="1">
    <location>
        <begin position="109"/>
        <end position="138"/>
    </location>
</feature>
<dbReference type="RefSeq" id="WP_147687432.1">
    <property type="nucleotide sequence ID" value="NZ_VDUX01000007.1"/>
</dbReference>
<proteinExistence type="predicted"/>
<gene>
    <name evidence="2" type="ORF">FHP06_14085</name>
</gene>
<organism evidence="2 3">
    <name type="scientific">Aeromicrobium terrae</name>
    <dbReference type="NCBI Taxonomy" id="2498846"/>
    <lineage>
        <taxon>Bacteria</taxon>
        <taxon>Bacillati</taxon>
        <taxon>Actinomycetota</taxon>
        <taxon>Actinomycetes</taxon>
        <taxon>Propionibacteriales</taxon>
        <taxon>Nocardioidaceae</taxon>
        <taxon>Aeromicrobium</taxon>
    </lineage>
</organism>
<protein>
    <submittedName>
        <fullName evidence="2">Uncharacterized protein</fullName>
    </submittedName>
</protein>
<dbReference type="Proteomes" id="UP000321571">
    <property type="component" value="Unassembled WGS sequence"/>
</dbReference>
<feature type="compositionally biased region" description="Pro residues" evidence="1">
    <location>
        <begin position="128"/>
        <end position="138"/>
    </location>
</feature>